<reference evidence="3 4" key="1">
    <citation type="submission" date="2019-05" db="EMBL/GenBank/DDBJ databases">
        <title>Another draft genome of Portunus trituberculatus and its Hox gene families provides insights of decapod evolution.</title>
        <authorList>
            <person name="Jeong J.-H."/>
            <person name="Song I."/>
            <person name="Kim S."/>
            <person name="Choi T."/>
            <person name="Kim D."/>
            <person name="Ryu S."/>
            <person name="Kim W."/>
        </authorList>
    </citation>
    <scope>NUCLEOTIDE SEQUENCE [LARGE SCALE GENOMIC DNA]</scope>
    <source>
        <tissue evidence="3">Muscle</tissue>
    </source>
</reference>
<dbReference type="EMBL" id="VSRR010000113">
    <property type="protein sequence ID" value="MPC10362.1"/>
    <property type="molecule type" value="Genomic_DNA"/>
</dbReference>
<protein>
    <submittedName>
        <fullName evidence="3">Uncharacterized protein</fullName>
    </submittedName>
</protein>
<feature type="compositionally biased region" description="Low complexity" evidence="1">
    <location>
        <begin position="36"/>
        <end position="54"/>
    </location>
</feature>
<evidence type="ECO:0000256" key="1">
    <source>
        <dbReference type="SAM" id="MobiDB-lite"/>
    </source>
</evidence>
<dbReference type="AlphaFoldDB" id="A0A5B7CKZ1"/>
<dbReference type="PANTHER" id="PTHR13434:SF0">
    <property type="entry name" value="PROTEIN CASC3"/>
    <property type="match status" value="1"/>
</dbReference>
<dbReference type="Proteomes" id="UP000324222">
    <property type="component" value="Unassembled WGS sequence"/>
</dbReference>
<evidence type="ECO:0000256" key="2">
    <source>
        <dbReference type="SAM" id="Phobius"/>
    </source>
</evidence>
<dbReference type="PANTHER" id="PTHR13434">
    <property type="entry name" value="PROTEIN CASC3"/>
    <property type="match status" value="1"/>
</dbReference>
<dbReference type="GO" id="GO:0006397">
    <property type="term" value="P:mRNA processing"/>
    <property type="evidence" value="ECO:0007669"/>
    <property type="project" value="InterPro"/>
</dbReference>
<dbReference type="GO" id="GO:0035145">
    <property type="term" value="C:exon-exon junction complex"/>
    <property type="evidence" value="ECO:0007669"/>
    <property type="project" value="InterPro"/>
</dbReference>
<dbReference type="InterPro" id="IPR028544">
    <property type="entry name" value="CASC3"/>
</dbReference>
<proteinExistence type="predicted"/>
<feature type="region of interest" description="Disordered" evidence="1">
    <location>
        <begin position="1"/>
        <end position="182"/>
    </location>
</feature>
<feature type="compositionally biased region" description="Acidic residues" evidence="1">
    <location>
        <begin position="13"/>
        <end position="27"/>
    </location>
</feature>
<keyword evidence="2" id="KW-0472">Membrane</keyword>
<gene>
    <name evidence="3" type="ORF">E2C01_002995</name>
</gene>
<keyword evidence="2" id="KW-0812">Transmembrane</keyword>
<evidence type="ECO:0000313" key="4">
    <source>
        <dbReference type="Proteomes" id="UP000324222"/>
    </source>
</evidence>
<dbReference type="OrthoDB" id="657902at2759"/>
<dbReference type="GO" id="GO:0003723">
    <property type="term" value="F:RNA binding"/>
    <property type="evidence" value="ECO:0007669"/>
    <property type="project" value="InterPro"/>
</dbReference>
<dbReference type="PRINTS" id="PR01217">
    <property type="entry name" value="PRICHEXTENSN"/>
</dbReference>
<feature type="compositionally biased region" description="Low complexity" evidence="1">
    <location>
        <begin position="125"/>
        <end position="135"/>
    </location>
</feature>
<name>A0A5B7CKZ1_PORTR</name>
<feature type="compositionally biased region" description="Gly residues" evidence="1">
    <location>
        <begin position="86"/>
        <end position="95"/>
    </location>
</feature>
<evidence type="ECO:0000313" key="3">
    <source>
        <dbReference type="EMBL" id="MPC10362.1"/>
    </source>
</evidence>
<keyword evidence="2" id="KW-1133">Transmembrane helix</keyword>
<feature type="transmembrane region" description="Helical" evidence="2">
    <location>
        <begin position="391"/>
        <end position="422"/>
    </location>
</feature>
<keyword evidence="4" id="KW-1185">Reference proteome</keyword>
<sequence length="440" mass="46706">MADRRRRRKLAGDEDSDGGSEASDEETNGVRKTTTQQQPQQQQQQQQPQQQQQQHTPREVDDMTMDLKNLSVSSQNRDEAFRGKNRGGGGGGGGLDSRRSNVPPRLQQDPAVAASLAGRGGRGGNASAAADGSSSRPKRYSSQRQRSIPEQPVPPYTQQHGYLEGPVETGYQGGVSDAGIATSTNHSVTVPHTQLPLAGGAPPTFVPPAFTTSPPTYPTEPFLGSPPAPRMFPPVTQAPHLFGPPVAPPVPVPGPPVAGPPPVAPLGAPPVGAPTVPGPPVTGPPFLPPENMINFGAHPGPLPGAAPHPPQFPPFQGYTPGPVVSASQPGEIYSNGVTYYNTESQQQLPRANLPLQKRPKAAIPIVPPPERERLRREAQGRQGREQGVLEFLLLFVCGLVTVIASMINSLSPCFCINILLYYDFILEGGFKTFARLLANS</sequence>
<organism evidence="3 4">
    <name type="scientific">Portunus trituberculatus</name>
    <name type="common">Swimming crab</name>
    <name type="synonym">Neptunus trituberculatus</name>
    <dbReference type="NCBI Taxonomy" id="210409"/>
    <lineage>
        <taxon>Eukaryota</taxon>
        <taxon>Metazoa</taxon>
        <taxon>Ecdysozoa</taxon>
        <taxon>Arthropoda</taxon>
        <taxon>Crustacea</taxon>
        <taxon>Multicrustacea</taxon>
        <taxon>Malacostraca</taxon>
        <taxon>Eumalacostraca</taxon>
        <taxon>Eucarida</taxon>
        <taxon>Decapoda</taxon>
        <taxon>Pleocyemata</taxon>
        <taxon>Brachyura</taxon>
        <taxon>Eubrachyura</taxon>
        <taxon>Portunoidea</taxon>
        <taxon>Portunidae</taxon>
        <taxon>Portuninae</taxon>
        <taxon>Portunus</taxon>
    </lineage>
</organism>
<accession>A0A5B7CKZ1</accession>
<comment type="caution">
    <text evidence="3">The sequence shown here is derived from an EMBL/GenBank/DDBJ whole genome shotgun (WGS) entry which is preliminary data.</text>
</comment>